<proteinExistence type="predicted"/>
<dbReference type="EMBL" id="JNVM01000024">
    <property type="protein sequence ID" value="KEQ23192.1"/>
    <property type="molecule type" value="Genomic_DNA"/>
</dbReference>
<dbReference type="RefSeq" id="WP_036689246.1">
    <property type="nucleotide sequence ID" value="NZ_JNVM01000024.1"/>
</dbReference>
<evidence type="ECO:0000313" key="1">
    <source>
        <dbReference type="EMBL" id="KEQ23192.1"/>
    </source>
</evidence>
<dbReference type="AlphaFoldDB" id="A0A081NXL9"/>
<name>A0A081NXL9_9BACL</name>
<protein>
    <submittedName>
        <fullName evidence="1">Uncharacterized protein</fullName>
    </submittedName>
</protein>
<gene>
    <name evidence="1" type="ORF">ET33_17690</name>
</gene>
<keyword evidence="2" id="KW-1185">Reference proteome</keyword>
<dbReference type="eggNOG" id="ENOG50337JV">
    <property type="taxonomic scope" value="Bacteria"/>
</dbReference>
<accession>A0A081NXL9</accession>
<comment type="caution">
    <text evidence="1">The sequence shown here is derived from an EMBL/GenBank/DDBJ whole genome shotgun (WGS) entry which is preliminary data.</text>
</comment>
<reference evidence="1 2" key="1">
    <citation type="submission" date="2014-06" db="EMBL/GenBank/DDBJ databases">
        <title>Draft genome sequence of Paenibacillus sp. MSt1.</title>
        <authorList>
            <person name="Aw Y.K."/>
            <person name="Ong K.S."/>
            <person name="Gan H.M."/>
            <person name="Lee S.M."/>
        </authorList>
    </citation>
    <scope>NUCLEOTIDE SEQUENCE [LARGE SCALE GENOMIC DNA]</scope>
    <source>
        <strain evidence="1 2">MSt1</strain>
    </source>
</reference>
<evidence type="ECO:0000313" key="2">
    <source>
        <dbReference type="Proteomes" id="UP000028123"/>
    </source>
</evidence>
<dbReference type="OrthoDB" id="2594111at2"/>
<sequence length="175" mass="20809">MDYSLCIGSNLPKEELGNLLYNMICEVLFVELIDYEAEVWNRSYTQRVSVSCTYFSMSINLDDEDDYTERYRKANLEAYGVDTNVFISIQFITRLFDIGYLKFLELFGKLLRLNDLDMLVENHSSYPQMKRIKGCLKINTHSDEYQTSYLDKEDLALLNYPYLEEDFFENSEYRK</sequence>
<organism evidence="1 2">
    <name type="scientific">Paenibacillus tyrfis</name>
    <dbReference type="NCBI Taxonomy" id="1501230"/>
    <lineage>
        <taxon>Bacteria</taxon>
        <taxon>Bacillati</taxon>
        <taxon>Bacillota</taxon>
        <taxon>Bacilli</taxon>
        <taxon>Bacillales</taxon>
        <taxon>Paenibacillaceae</taxon>
        <taxon>Paenibacillus</taxon>
    </lineage>
</organism>
<dbReference type="Proteomes" id="UP000028123">
    <property type="component" value="Unassembled WGS sequence"/>
</dbReference>